<evidence type="ECO:0000256" key="1">
    <source>
        <dbReference type="SAM" id="MobiDB-lite"/>
    </source>
</evidence>
<name>R0KKV7_EXST2</name>
<feature type="region of interest" description="Disordered" evidence="1">
    <location>
        <begin position="152"/>
        <end position="183"/>
    </location>
</feature>
<evidence type="ECO:0000313" key="3">
    <source>
        <dbReference type="Proteomes" id="UP000016935"/>
    </source>
</evidence>
<dbReference type="HOGENOM" id="CLU_050871_1_0_1"/>
<dbReference type="AlphaFoldDB" id="R0KKV7"/>
<feature type="region of interest" description="Disordered" evidence="1">
    <location>
        <begin position="1"/>
        <end position="123"/>
    </location>
</feature>
<dbReference type="GeneID" id="19395007"/>
<keyword evidence="3" id="KW-1185">Reference proteome</keyword>
<dbReference type="Proteomes" id="UP000016935">
    <property type="component" value="Unassembled WGS sequence"/>
</dbReference>
<sequence>MPPSQYGMNNYGSSQTSYSSGYPSTQSYAEPRSSAPGPYGSTYSSSPAPNDHQPRRTDQHTVLPPYPPQHPSLPRTTYQQPPPSDPMRANVNPMASAAHSYTYQPPHNHVSNQSLGGSAYPPPQLYPPSSYAVGEYHPLPTMYPPTNTAPATYATYESPPSAPPSNASVPALSSSPSTQGNPVMPRVINSRPKPQCWDHGCNGRQFSTFSNLLRHQREKSGNAAKSSCPRCGAEFTRTTARNGHMAHDKCKPRRASEAGG</sequence>
<dbReference type="STRING" id="671987.R0KKV7"/>
<organism evidence="2 3">
    <name type="scientific">Exserohilum turcicum (strain 28A)</name>
    <name type="common">Northern leaf blight fungus</name>
    <name type="synonym">Setosphaeria turcica</name>
    <dbReference type="NCBI Taxonomy" id="671987"/>
    <lineage>
        <taxon>Eukaryota</taxon>
        <taxon>Fungi</taxon>
        <taxon>Dikarya</taxon>
        <taxon>Ascomycota</taxon>
        <taxon>Pezizomycotina</taxon>
        <taxon>Dothideomycetes</taxon>
        <taxon>Pleosporomycetidae</taxon>
        <taxon>Pleosporales</taxon>
        <taxon>Pleosporineae</taxon>
        <taxon>Pleosporaceae</taxon>
        <taxon>Exserohilum</taxon>
    </lineage>
</organism>
<protein>
    <submittedName>
        <fullName evidence="2">Uncharacterized protein</fullName>
    </submittedName>
</protein>
<accession>R0KKV7</accession>
<reference evidence="2 3" key="1">
    <citation type="journal article" date="2012" name="PLoS Pathog.">
        <title>Diverse lifestyles and strategies of plant pathogenesis encoded in the genomes of eighteen Dothideomycetes fungi.</title>
        <authorList>
            <person name="Ohm R.A."/>
            <person name="Feau N."/>
            <person name="Henrissat B."/>
            <person name="Schoch C.L."/>
            <person name="Horwitz B.A."/>
            <person name="Barry K.W."/>
            <person name="Condon B.J."/>
            <person name="Copeland A.C."/>
            <person name="Dhillon B."/>
            <person name="Glaser F."/>
            <person name="Hesse C.N."/>
            <person name="Kosti I."/>
            <person name="LaButti K."/>
            <person name="Lindquist E.A."/>
            <person name="Lucas S."/>
            <person name="Salamov A.A."/>
            <person name="Bradshaw R.E."/>
            <person name="Ciuffetti L."/>
            <person name="Hamelin R.C."/>
            <person name="Kema G.H.J."/>
            <person name="Lawrence C."/>
            <person name="Scott J.A."/>
            <person name="Spatafora J.W."/>
            <person name="Turgeon B.G."/>
            <person name="de Wit P.J.G.M."/>
            <person name="Zhong S."/>
            <person name="Goodwin S.B."/>
            <person name="Grigoriev I.V."/>
        </authorList>
    </citation>
    <scope>NUCLEOTIDE SEQUENCE [LARGE SCALE GENOMIC DNA]</scope>
    <source>
        <strain evidence="3">28A</strain>
    </source>
</reference>
<dbReference type="EMBL" id="KB908504">
    <property type="protein sequence ID" value="EOA89779.1"/>
    <property type="molecule type" value="Genomic_DNA"/>
</dbReference>
<feature type="region of interest" description="Disordered" evidence="1">
    <location>
        <begin position="239"/>
        <end position="260"/>
    </location>
</feature>
<dbReference type="OrthoDB" id="5366256at2759"/>
<feature type="compositionally biased region" description="Low complexity" evidence="1">
    <location>
        <begin position="152"/>
        <end position="177"/>
    </location>
</feature>
<feature type="compositionally biased region" description="Polar residues" evidence="1">
    <location>
        <begin position="1"/>
        <end position="10"/>
    </location>
</feature>
<feature type="compositionally biased region" description="Low complexity" evidence="1">
    <location>
        <begin position="11"/>
        <end position="49"/>
    </location>
</feature>
<evidence type="ECO:0000313" key="2">
    <source>
        <dbReference type="EMBL" id="EOA89779.1"/>
    </source>
</evidence>
<feature type="compositionally biased region" description="Polar residues" evidence="1">
    <location>
        <begin position="99"/>
        <end position="116"/>
    </location>
</feature>
<gene>
    <name evidence="2" type="ORF">SETTUDRAFT_103803</name>
</gene>
<dbReference type="eggNOG" id="ENOG502SS66">
    <property type="taxonomic scope" value="Eukaryota"/>
</dbReference>
<reference evidence="2 3" key="2">
    <citation type="journal article" date="2013" name="PLoS Genet.">
        <title>Comparative genome structure, secondary metabolite, and effector coding capacity across Cochliobolus pathogens.</title>
        <authorList>
            <person name="Condon B.J."/>
            <person name="Leng Y."/>
            <person name="Wu D."/>
            <person name="Bushley K.E."/>
            <person name="Ohm R.A."/>
            <person name="Otillar R."/>
            <person name="Martin J."/>
            <person name="Schackwitz W."/>
            <person name="Grimwood J."/>
            <person name="MohdZainudin N."/>
            <person name="Xue C."/>
            <person name="Wang R."/>
            <person name="Manning V.A."/>
            <person name="Dhillon B."/>
            <person name="Tu Z.J."/>
            <person name="Steffenson B.J."/>
            <person name="Salamov A."/>
            <person name="Sun H."/>
            <person name="Lowry S."/>
            <person name="LaButti K."/>
            <person name="Han J."/>
            <person name="Copeland A."/>
            <person name="Lindquist E."/>
            <person name="Barry K."/>
            <person name="Schmutz J."/>
            <person name="Baker S.E."/>
            <person name="Ciuffetti L.M."/>
            <person name="Grigoriev I.V."/>
            <person name="Zhong S."/>
            <person name="Turgeon B.G."/>
        </authorList>
    </citation>
    <scope>NUCLEOTIDE SEQUENCE [LARGE SCALE GENOMIC DNA]</scope>
    <source>
        <strain evidence="3">28A</strain>
    </source>
</reference>
<proteinExistence type="predicted"/>
<dbReference type="Gene3D" id="3.30.160.60">
    <property type="entry name" value="Classic Zinc Finger"/>
    <property type="match status" value="1"/>
</dbReference>
<dbReference type="RefSeq" id="XP_008022711.1">
    <property type="nucleotide sequence ID" value="XM_008024520.1"/>
</dbReference>